<dbReference type="Proteomes" id="UP000273001">
    <property type="component" value="Chromosome"/>
</dbReference>
<evidence type="ECO:0000259" key="7">
    <source>
        <dbReference type="Pfam" id="PF00171"/>
    </source>
</evidence>
<organism evidence="8 9">
    <name type="scientific">Actinomyces lilanjuaniae</name>
    <dbReference type="NCBI Taxonomy" id="2321394"/>
    <lineage>
        <taxon>Bacteria</taxon>
        <taxon>Bacillati</taxon>
        <taxon>Actinomycetota</taxon>
        <taxon>Actinomycetes</taxon>
        <taxon>Actinomycetales</taxon>
        <taxon>Actinomycetaceae</taxon>
        <taxon>Actinomyces</taxon>
    </lineage>
</organism>
<evidence type="ECO:0000256" key="3">
    <source>
        <dbReference type="ARBA" id="ARBA00023027"/>
    </source>
</evidence>
<dbReference type="PANTHER" id="PTHR43860:SF2">
    <property type="entry name" value="BETAINE ALDEHYDE DEHYDROGENASE-RELATED"/>
    <property type="match status" value="1"/>
</dbReference>
<dbReference type="InterPro" id="IPR016163">
    <property type="entry name" value="Ald_DH_C"/>
</dbReference>
<dbReference type="InterPro" id="IPR016161">
    <property type="entry name" value="Ald_DH/histidinol_DH"/>
</dbReference>
<comment type="pathway">
    <text evidence="4">Amine and polyamine biosynthesis; betaine biosynthesis via choline pathway; betaine from betaine aldehyde: step 1/1.</text>
</comment>
<evidence type="ECO:0000256" key="6">
    <source>
        <dbReference type="RuleBase" id="RU003345"/>
    </source>
</evidence>
<dbReference type="Gene3D" id="3.40.605.10">
    <property type="entry name" value="Aldehyde Dehydrogenase, Chain A, domain 1"/>
    <property type="match status" value="1"/>
</dbReference>
<evidence type="ECO:0000256" key="1">
    <source>
        <dbReference type="ARBA" id="ARBA00009986"/>
    </source>
</evidence>
<accession>A0ABN5PLV0</accession>
<dbReference type="EMBL" id="CP032514">
    <property type="protein sequence ID" value="AYD89203.1"/>
    <property type="molecule type" value="Genomic_DNA"/>
</dbReference>
<reference evidence="8 9" key="1">
    <citation type="submission" date="2018-09" db="EMBL/GenBank/DDBJ databases">
        <authorList>
            <person name="Li J."/>
        </authorList>
    </citation>
    <scope>NUCLEOTIDE SEQUENCE [LARGE SCALE GENOMIC DNA]</scope>
    <source>
        <strain evidence="8 9">2129</strain>
    </source>
</reference>
<dbReference type="SUPFAM" id="SSF53720">
    <property type="entry name" value="ALDH-like"/>
    <property type="match status" value="1"/>
</dbReference>
<dbReference type="InterPro" id="IPR016160">
    <property type="entry name" value="Ald_DH_CS_CYS"/>
</dbReference>
<keyword evidence="3" id="KW-0520">NAD</keyword>
<evidence type="ECO:0000256" key="4">
    <source>
        <dbReference type="ARBA" id="ARBA00037921"/>
    </source>
</evidence>
<dbReference type="InterPro" id="IPR029510">
    <property type="entry name" value="Ald_DH_CS_GLU"/>
</dbReference>
<evidence type="ECO:0000313" key="9">
    <source>
        <dbReference type="Proteomes" id="UP000273001"/>
    </source>
</evidence>
<protein>
    <submittedName>
        <fullName evidence="8">Aldehyde dehydrogenase family protein</fullName>
    </submittedName>
</protein>
<feature type="active site" evidence="5">
    <location>
        <position position="257"/>
    </location>
</feature>
<dbReference type="RefSeq" id="WP_120203639.1">
    <property type="nucleotide sequence ID" value="NZ_CP032514.1"/>
</dbReference>
<dbReference type="Gene3D" id="3.40.309.10">
    <property type="entry name" value="Aldehyde Dehydrogenase, Chain A, domain 2"/>
    <property type="match status" value="1"/>
</dbReference>
<comment type="similarity">
    <text evidence="1 6">Belongs to the aldehyde dehydrogenase family.</text>
</comment>
<name>A0ABN5PLV0_9ACTO</name>
<sequence>MTQETQDTLVNQLLIGGQWTAASDGGTRSIVCPADGTQVAEVPEATVQDARAAVAAARYAFDHGPWPGTPSPQRARLLTALADRLETESDAVARLESLDTGKRHVESLVDMADIVSVFRHFASLAQDEAGRVVDTGVPDVASRVVTEPVGVCALITPWNYPLLQTAWKVAPALAAGNTFVLKPAALTPQTAVWLCRTLTELGLPDGVANLVLGSGGVVGPVLTESPDVDLVSFTGGLDTGRSIMASASGTVKRVALELGGKNPNVVFADADLDAAVDNALTAVFLDSGQVCSAGARLVVEESVHDQVVDELVRRAEAIRLGGPFDPEAETGPLISQAHRDKVEQYVAQAVAEGAVLRCGGQRPSGAGLESGWYYPPTILDGCTSDMACVHEESFGPVLTVETFSGSAPQEAEDAAVAIANDTIYGLAGAVWTENAGRAERVARRLRHGTIWINDYHPYVPQAEWGGMKQSGVGRELGVAGLAEYQEHKHIWHNLRPARAGWFADPCAAG</sequence>
<dbReference type="InterPro" id="IPR016162">
    <property type="entry name" value="Ald_DH_N"/>
</dbReference>
<dbReference type="PANTHER" id="PTHR43860">
    <property type="entry name" value="BETAINE ALDEHYDE DEHYDROGENASE"/>
    <property type="match status" value="1"/>
</dbReference>
<keyword evidence="9" id="KW-1185">Reference proteome</keyword>
<dbReference type="Pfam" id="PF00171">
    <property type="entry name" value="Aldedh"/>
    <property type="match status" value="1"/>
</dbReference>
<dbReference type="PROSITE" id="PS00687">
    <property type="entry name" value="ALDEHYDE_DEHYDR_GLU"/>
    <property type="match status" value="1"/>
</dbReference>
<proteinExistence type="inferred from homology"/>
<evidence type="ECO:0000313" key="8">
    <source>
        <dbReference type="EMBL" id="AYD89203.1"/>
    </source>
</evidence>
<dbReference type="InterPro" id="IPR015590">
    <property type="entry name" value="Aldehyde_DH_dom"/>
</dbReference>
<evidence type="ECO:0000256" key="5">
    <source>
        <dbReference type="PROSITE-ProRule" id="PRU10007"/>
    </source>
</evidence>
<evidence type="ECO:0000256" key="2">
    <source>
        <dbReference type="ARBA" id="ARBA00023002"/>
    </source>
</evidence>
<dbReference type="PROSITE" id="PS00070">
    <property type="entry name" value="ALDEHYDE_DEHYDR_CYS"/>
    <property type="match status" value="1"/>
</dbReference>
<keyword evidence="2 6" id="KW-0560">Oxidoreductase</keyword>
<gene>
    <name evidence="8" type="ORF">D5R93_02460</name>
</gene>
<feature type="domain" description="Aldehyde dehydrogenase" evidence="7">
    <location>
        <begin position="19"/>
        <end position="490"/>
    </location>
</feature>